<evidence type="ECO:0000256" key="6">
    <source>
        <dbReference type="ARBA" id="ARBA00023004"/>
    </source>
</evidence>
<dbReference type="Proteomes" id="UP000267368">
    <property type="component" value="Unassembled WGS sequence"/>
</dbReference>
<feature type="region of interest" description="Disordered" evidence="7">
    <location>
        <begin position="1"/>
        <end position="23"/>
    </location>
</feature>
<dbReference type="InterPro" id="IPR036280">
    <property type="entry name" value="Multihaem_cyt_sf"/>
</dbReference>
<dbReference type="GO" id="GO:0046872">
    <property type="term" value="F:metal ion binding"/>
    <property type="evidence" value="ECO:0007669"/>
    <property type="project" value="UniProtKB-KW"/>
</dbReference>
<keyword evidence="6" id="KW-0408">Iron</keyword>
<evidence type="ECO:0000256" key="5">
    <source>
        <dbReference type="ARBA" id="ARBA00022982"/>
    </source>
</evidence>
<evidence type="ECO:0000256" key="1">
    <source>
        <dbReference type="ARBA" id="ARBA00004196"/>
    </source>
</evidence>
<evidence type="ECO:0000256" key="3">
    <source>
        <dbReference type="ARBA" id="ARBA00022617"/>
    </source>
</evidence>
<dbReference type="SUPFAM" id="SSF48695">
    <property type="entry name" value="Multiheme cytochromes"/>
    <property type="match status" value="1"/>
</dbReference>
<protein>
    <submittedName>
        <fullName evidence="10">Cytochrome C</fullName>
    </submittedName>
</protein>
<dbReference type="RefSeq" id="WP_123197773.1">
    <property type="nucleotide sequence ID" value="NZ_QICB01000002.1"/>
</dbReference>
<keyword evidence="4" id="KW-0479">Metal-binding</keyword>
<reference evidence="11" key="1">
    <citation type="submission" date="2018-05" db="EMBL/GenBank/DDBJ databases">
        <title>Genome Sequencing of selected type strains of the family Eggerthellaceae.</title>
        <authorList>
            <person name="Danylec N."/>
            <person name="Stoll D.A."/>
            <person name="Doetsch A."/>
            <person name="Huch M."/>
        </authorList>
    </citation>
    <scope>NUCLEOTIDE SEQUENCE [LARGE SCALE GENOMIC DNA]</scope>
    <source>
        <strain evidence="11">DSM 17537</strain>
    </source>
</reference>
<keyword evidence="5" id="KW-0249">Electron transport</keyword>
<sequence>MAEETKTDVAATEEPAKDAKQAKQGKKKWPIVVGVVAVVLVAAGAGFFVWHEQPSFCNAICHTPMDAYVETYIDGSHDKYGNELADEADKMAMMAYSHANPENGETTNCLGCHVPTMGEQITEGMHWVTGNYEVAGDNKLGQTILADRELSDLVEARGIAEDEFCLNSGCHHVAEDGTEITNRADLEAATASLDKEYNPHKAQHGEYACSQCHKAHSQSVNYCTQCHSSAVVPDGWLSTSQAKKLASL</sequence>
<keyword evidence="2" id="KW-0813">Transport</keyword>
<feature type="domain" description="Tetrahaem cytochrome" evidence="9">
    <location>
        <begin position="163"/>
        <end position="228"/>
    </location>
</feature>
<evidence type="ECO:0000256" key="8">
    <source>
        <dbReference type="SAM" id="Phobius"/>
    </source>
</evidence>
<name>A0A3N0AFU5_9ACTN</name>
<dbReference type="Pfam" id="PF14537">
    <property type="entry name" value="Cytochrom_c3_2"/>
    <property type="match status" value="1"/>
</dbReference>
<evidence type="ECO:0000256" key="7">
    <source>
        <dbReference type="SAM" id="MobiDB-lite"/>
    </source>
</evidence>
<evidence type="ECO:0000313" key="11">
    <source>
        <dbReference type="Proteomes" id="UP000267368"/>
    </source>
</evidence>
<comment type="subcellular location">
    <subcellularLocation>
        <location evidence="1">Cell envelope</location>
    </subcellularLocation>
</comment>
<proteinExistence type="predicted"/>
<keyword evidence="3" id="KW-0349">Heme</keyword>
<keyword evidence="8" id="KW-0812">Transmembrane</keyword>
<evidence type="ECO:0000259" key="9">
    <source>
        <dbReference type="Pfam" id="PF14537"/>
    </source>
</evidence>
<keyword evidence="11" id="KW-1185">Reference proteome</keyword>
<evidence type="ECO:0000256" key="2">
    <source>
        <dbReference type="ARBA" id="ARBA00022448"/>
    </source>
</evidence>
<dbReference type="Gene3D" id="1.10.1130.10">
    <property type="entry name" value="Flavocytochrome C3, Chain A"/>
    <property type="match status" value="1"/>
</dbReference>
<evidence type="ECO:0000313" key="10">
    <source>
        <dbReference type="EMBL" id="RNL20672.1"/>
    </source>
</evidence>
<dbReference type="AlphaFoldDB" id="A0A3N0AFU5"/>
<dbReference type="InterPro" id="IPR012286">
    <property type="entry name" value="Tetrahaem_cytochrome"/>
</dbReference>
<keyword evidence="8" id="KW-1133">Transmembrane helix</keyword>
<comment type="caution">
    <text evidence="10">The sequence shown here is derived from an EMBL/GenBank/DDBJ whole genome shotgun (WGS) entry which is preliminary data.</text>
</comment>
<gene>
    <name evidence="10" type="ORF">DMP07_03560</name>
</gene>
<organism evidence="10 11">
    <name type="scientific">Slackia faecicanis</name>
    <dbReference type="NCBI Taxonomy" id="255723"/>
    <lineage>
        <taxon>Bacteria</taxon>
        <taxon>Bacillati</taxon>
        <taxon>Actinomycetota</taxon>
        <taxon>Coriobacteriia</taxon>
        <taxon>Eggerthellales</taxon>
        <taxon>Eggerthellaceae</taxon>
        <taxon>Slackia</taxon>
    </lineage>
</organism>
<dbReference type="OrthoDB" id="5397337at2"/>
<dbReference type="GO" id="GO:0030313">
    <property type="term" value="C:cell envelope"/>
    <property type="evidence" value="ECO:0007669"/>
    <property type="project" value="UniProtKB-SubCell"/>
</dbReference>
<keyword evidence="8" id="KW-0472">Membrane</keyword>
<feature type="transmembrane region" description="Helical" evidence="8">
    <location>
        <begin position="29"/>
        <end position="50"/>
    </location>
</feature>
<dbReference type="EMBL" id="QICB01000002">
    <property type="protein sequence ID" value="RNL20672.1"/>
    <property type="molecule type" value="Genomic_DNA"/>
</dbReference>
<accession>A0A3N0AFU5</accession>
<evidence type="ECO:0000256" key="4">
    <source>
        <dbReference type="ARBA" id="ARBA00022723"/>
    </source>
</evidence>